<feature type="transmembrane region" description="Helical" evidence="3">
    <location>
        <begin position="145"/>
        <end position="165"/>
    </location>
</feature>
<comment type="caution">
    <text evidence="5">The sequence shown here is derived from an EMBL/GenBank/DDBJ whole genome shotgun (WGS) entry which is preliminary data.</text>
</comment>
<dbReference type="SUPFAM" id="SSF103481">
    <property type="entry name" value="Multidrug resistance efflux transporter EmrE"/>
    <property type="match status" value="2"/>
</dbReference>
<dbReference type="PATRIC" id="fig|1188261.3.peg.1190"/>
<organism evidence="5 6">
    <name type="scientific">Alkalihalophilus marmarensis DSM 21297</name>
    <dbReference type="NCBI Taxonomy" id="1188261"/>
    <lineage>
        <taxon>Bacteria</taxon>
        <taxon>Bacillati</taxon>
        <taxon>Bacillota</taxon>
        <taxon>Bacilli</taxon>
        <taxon>Bacillales</taxon>
        <taxon>Bacillaceae</taxon>
        <taxon>Alkalihalophilus</taxon>
    </lineage>
</organism>
<dbReference type="Pfam" id="PF00892">
    <property type="entry name" value="EamA"/>
    <property type="match status" value="2"/>
</dbReference>
<feature type="transmembrane region" description="Helical" evidence="3">
    <location>
        <begin position="120"/>
        <end position="139"/>
    </location>
</feature>
<feature type="transmembrane region" description="Helical" evidence="3">
    <location>
        <begin position="212"/>
        <end position="230"/>
    </location>
</feature>
<dbReference type="GO" id="GO:0016020">
    <property type="term" value="C:membrane"/>
    <property type="evidence" value="ECO:0007669"/>
    <property type="project" value="InterPro"/>
</dbReference>
<keyword evidence="3" id="KW-0812">Transmembrane</keyword>
<feature type="transmembrane region" description="Helical" evidence="3">
    <location>
        <begin position="91"/>
        <end position="113"/>
    </location>
</feature>
<dbReference type="InterPro" id="IPR052756">
    <property type="entry name" value="Alkyne_AA_exporter"/>
</dbReference>
<name>U6SQR0_9BACI</name>
<evidence type="ECO:0000313" key="5">
    <source>
        <dbReference type="EMBL" id="ERN53933.1"/>
    </source>
</evidence>
<dbReference type="Proteomes" id="UP000017170">
    <property type="component" value="Unassembled WGS sequence"/>
</dbReference>
<comment type="similarity">
    <text evidence="2">Belongs to the EamA transporter family.</text>
</comment>
<dbReference type="RefSeq" id="WP_022627516.1">
    <property type="nucleotide sequence ID" value="NZ_ATAE01000011.1"/>
</dbReference>
<feature type="transmembrane region" description="Helical" evidence="3">
    <location>
        <begin position="66"/>
        <end position="85"/>
    </location>
</feature>
<keyword evidence="3" id="KW-1133">Transmembrane helix</keyword>
<feature type="domain" description="EamA" evidence="4">
    <location>
        <begin position="147"/>
        <end position="281"/>
    </location>
</feature>
<dbReference type="EMBL" id="ATAE01000011">
    <property type="protein sequence ID" value="ERN53933.1"/>
    <property type="molecule type" value="Genomic_DNA"/>
</dbReference>
<keyword evidence="6" id="KW-1185">Reference proteome</keyword>
<proteinExistence type="inferred from homology"/>
<sequence length="298" mass="32154">MNYKVFLAYSIAVVLWASAFPGIRVGLEHYSPQHLSLLRLLIGSIGLILFALIARIKLPKLKDVPVILLLGFLGFSVYHTALSIGEQSVSAGAAALLVSTTPIFSALLALMFLRERMGKFGWSGSFIAFLGVAIIMLGTGDTLSLQLGALIILIGALGESFYFVFQSKYLKSYGFLPFTIYTIVSGTIFMLFFSPGLTLAISAAPLDITLTVIYLGLLPTVIPYFCIAYVTSKVGASEATSVLYLTPAIAIFISWVWLGEIPTFLTILGGIITLLGVTVTSLQSKQITEQVPDKSYIV</sequence>
<feature type="transmembrane region" description="Helical" evidence="3">
    <location>
        <begin position="264"/>
        <end position="282"/>
    </location>
</feature>
<feature type="transmembrane region" description="Helical" evidence="3">
    <location>
        <begin position="35"/>
        <end position="54"/>
    </location>
</feature>
<comment type="subcellular location">
    <subcellularLocation>
        <location evidence="1">Endomembrane system</location>
        <topology evidence="1">Multi-pass membrane protein</topology>
    </subcellularLocation>
</comment>
<dbReference type="PANTHER" id="PTHR12715:SF4">
    <property type="entry name" value="EAMA DOMAIN-CONTAINING PROTEIN"/>
    <property type="match status" value="1"/>
</dbReference>
<feature type="transmembrane region" description="Helical" evidence="3">
    <location>
        <begin position="242"/>
        <end position="258"/>
    </location>
</feature>
<evidence type="ECO:0000256" key="3">
    <source>
        <dbReference type="SAM" id="Phobius"/>
    </source>
</evidence>
<gene>
    <name evidence="5" type="ORF">A33I_09015</name>
</gene>
<evidence type="ECO:0000313" key="6">
    <source>
        <dbReference type="Proteomes" id="UP000017170"/>
    </source>
</evidence>
<accession>U6SQR0</accession>
<dbReference type="InterPro" id="IPR000620">
    <property type="entry name" value="EamA_dom"/>
</dbReference>
<evidence type="ECO:0000256" key="2">
    <source>
        <dbReference type="ARBA" id="ARBA00007362"/>
    </source>
</evidence>
<reference evidence="5 6" key="1">
    <citation type="journal article" date="2013" name="Genome Announc.">
        <title>Genome Sequence of the Extreme Obligate Alkaliphile Bacillus marmarensis Strain DSM 21297.</title>
        <authorList>
            <person name="Wernick D.G."/>
            <person name="Choi K.Y."/>
            <person name="Tat C.A."/>
            <person name="Lafontaine Rivera J.G."/>
            <person name="Liao J.C."/>
        </authorList>
    </citation>
    <scope>NUCLEOTIDE SEQUENCE [LARGE SCALE GENOMIC DNA]</scope>
    <source>
        <strain evidence="5 6">DSM 21297</strain>
    </source>
</reference>
<evidence type="ECO:0000256" key="1">
    <source>
        <dbReference type="ARBA" id="ARBA00004127"/>
    </source>
</evidence>
<dbReference type="InterPro" id="IPR037185">
    <property type="entry name" value="EmrE-like"/>
</dbReference>
<feature type="domain" description="EamA" evidence="4">
    <location>
        <begin position="10"/>
        <end position="136"/>
    </location>
</feature>
<feature type="transmembrane region" description="Helical" evidence="3">
    <location>
        <begin position="172"/>
        <end position="192"/>
    </location>
</feature>
<dbReference type="PANTHER" id="PTHR12715">
    <property type="entry name" value="TRANSPORTER, DRUG/METABOLITE EXPORTER FAMILY"/>
    <property type="match status" value="1"/>
</dbReference>
<evidence type="ECO:0000259" key="4">
    <source>
        <dbReference type="Pfam" id="PF00892"/>
    </source>
</evidence>
<protein>
    <recommendedName>
        <fullName evidence="4">EamA domain-containing protein</fullName>
    </recommendedName>
</protein>
<dbReference type="AlphaFoldDB" id="U6SQR0"/>
<keyword evidence="3" id="KW-0472">Membrane</keyword>